<dbReference type="PANTHER" id="PTHR43692">
    <property type="entry name" value="UDP-N-ACETYLMURAMOYLALANINE--D-GLUTAMATE LIGASE"/>
    <property type="match status" value="1"/>
</dbReference>
<dbReference type="InterPro" id="IPR013221">
    <property type="entry name" value="Mur_ligase_cen"/>
</dbReference>
<evidence type="ECO:0000256" key="3">
    <source>
        <dbReference type="ARBA" id="ARBA00004752"/>
    </source>
</evidence>
<dbReference type="SUPFAM" id="SSF51984">
    <property type="entry name" value="MurCD N-terminal domain"/>
    <property type="match status" value="1"/>
</dbReference>
<evidence type="ECO:0000256" key="5">
    <source>
        <dbReference type="ARBA" id="ARBA00012212"/>
    </source>
</evidence>
<feature type="binding site" evidence="17">
    <location>
        <begin position="119"/>
        <end position="125"/>
    </location>
    <ligand>
        <name>ATP</name>
        <dbReference type="ChEBI" id="CHEBI:30616"/>
    </ligand>
</feature>
<dbReference type="NCBIfam" id="TIGR01087">
    <property type="entry name" value="murD"/>
    <property type="match status" value="1"/>
</dbReference>
<dbReference type="InterPro" id="IPR036565">
    <property type="entry name" value="Mur-like_cat_sf"/>
</dbReference>
<keyword evidence="8 17" id="KW-0436">Ligase</keyword>
<dbReference type="Gene3D" id="3.40.1190.10">
    <property type="entry name" value="Mur-like, catalytic domain"/>
    <property type="match status" value="1"/>
</dbReference>
<organism evidence="21 22">
    <name type="scientific">Evansella vedderi</name>
    <dbReference type="NCBI Taxonomy" id="38282"/>
    <lineage>
        <taxon>Bacteria</taxon>
        <taxon>Bacillati</taxon>
        <taxon>Bacillota</taxon>
        <taxon>Bacilli</taxon>
        <taxon>Bacillales</taxon>
        <taxon>Bacillaceae</taxon>
        <taxon>Evansella</taxon>
    </lineage>
</organism>
<dbReference type="InterPro" id="IPR036615">
    <property type="entry name" value="Mur_ligase_C_dom_sf"/>
</dbReference>
<dbReference type="Pfam" id="PF08245">
    <property type="entry name" value="Mur_ligase_M"/>
    <property type="match status" value="1"/>
</dbReference>
<protein>
    <recommendedName>
        <fullName evidence="6 17">UDP-N-acetylmuramoylalanine--D-glutamate ligase</fullName>
        <ecNumber evidence="5 17">6.3.2.9</ecNumber>
    </recommendedName>
    <alternativeName>
        <fullName evidence="15 17">D-glutamic acid-adding enzyme</fullName>
    </alternativeName>
    <alternativeName>
        <fullName evidence="14 17">UDP-N-acetylmuramoyl-L-alanyl-D-glutamate synthetase</fullName>
    </alternativeName>
</protein>
<dbReference type="Gene3D" id="3.90.190.20">
    <property type="entry name" value="Mur ligase, C-terminal domain"/>
    <property type="match status" value="1"/>
</dbReference>
<evidence type="ECO:0000256" key="7">
    <source>
        <dbReference type="ARBA" id="ARBA00022490"/>
    </source>
</evidence>
<evidence type="ECO:0000256" key="12">
    <source>
        <dbReference type="ARBA" id="ARBA00022984"/>
    </source>
</evidence>
<comment type="catalytic activity">
    <reaction evidence="16 17 18">
        <text>UDP-N-acetyl-alpha-D-muramoyl-L-alanine + D-glutamate + ATP = UDP-N-acetyl-alpha-D-muramoyl-L-alanyl-D-glutamate + ADP + phosphate + H(+)</text>
        <dbReference type="Rhea" id="RHEA:16429"/>
        <dbReference type="ChEBI" id="CHEBI:15378"/>
        <dbReference type="ChEBI" id="CHEBI:29986"/>
        <dbReference type="ChEBI" id="CHEBI:30616"/>
        <dbReference type="ChEBI" id="CHEBI:43474"/>
        <dbReference type="ChEBI" id="CHEBI:83898"/>
        <dbReference type="ChEBI" id="CHEBI:83900"/>
        <dbReference type="ChEBI" id="CHEBI:456216"/>
        <dbReference type="EC" id="6.3.2.9"/>
    </reaction>
</comment>
<evidence type="ECO:0000256" key="15">
    <source>
        <dbReference type="ARBA" id="ARBA00032324"/>
    </source>
</evidence>
<dbReference type="EMBL" id="JAUSUG010000003">
    <property type="protein sequence ID" value="MDQ0253818.1"/>
    <property type="molecule type" value="Genomic_DNA"/>
</dbReference>
<keyword evidence="11 17" id="KW-0133">Cell shape</keyword>
<keyword evidence="12 17" id="KW-0573">Peptidoglycan synthesis</keyword>
<evidence type="ECO:0000256" key="1">
    <source>
        <dbReference type="ARBA" id="ARBA00002734"/>
    </source>
</evidence>
<evidence type="ECO:0000256" key="13">
    <source>
        <dbReference type="ARBA" id="ARBA00023316"/>
    </source>
</evidence>
<evidence type="ECO:0000256" key="8">
    <source>
        <dbReference type="ARBA" id="ARBA00022598"/>
    </source>
</evidence>
<keyword evidence="17 18" id="KW-0132">Cell division</keyword>
<evidence type="ECO:0000256" key="17">
    <source>
        <dbReference type="HAMAP-Rule" id="MF_00639"/>
    </source>
</evidence>
<proteinExistence type="inferred from homology"/>
<comment type="pathway">
    <text evidence="3 17 18">Cell wall biogenesis; peptidoglycan biosynthesis.</text>
</comment>
<dbReference type="InterPro" id="IPR004101">
    <property type="entry name" value="Mur_ligase_C"/>
</dbReference>
<evidence type="ECO:0000256" key="14">
    <source>
        <dbReference type="ARBA" id="ARBA00030398"/>
    </source>
</evidence>
<evidence type="ECO:0000256" key="9">
    <source>
        <dbReference type="ARBA" id="ARBA00022741"/>
    </source>
</evidence>
<evidence type="ECO:0000256" key="16">
    <source>
        <dbReference type="ARBA" id="ARBA00047632"/>
    </source>
</evidence>
<feature type="domain" description="Mur ligase C-terminal" evidence="19">
    <location>
        <begin position="313"/>
        <end position="427"/>
    </location>
</feature>
<keyword evidence="17 18" id="KW-0131">Cell cycle</keyword>
<evidence type="ECO:0000256" key="2">
    <source>
        <dbReference type="ARBA" id="ARBA00004496"/>
    </source>
</evidence>
<evidence type="ECO:0000313" key="21">
    <source>
        <dbReference type="EMBL" id="MDQ0253818.1"/>
    </source>
</evidence>
<dbReference type="PANTHER" id="PTHR43692:SF1">
    <property type="entry name" value="UDP-N-ACETYLMURAMOYLALANINE--D-GLUTAMATE LIGASE"/>
    <property type="match status" value="1"/>
</dbReference>
<dbReference type="SUPFAM" id="SSF53244">
    <property type="entry name" value="MurD-like peptide ligases, peptide-binding domain"/>
    <property type="match status" value="1"/>
</dbReference>
<dbReference type="HAMAP" id="MF_00639">
    <property type="entry name" value="MurD"/>
    <property type="match status" value="1"/>
</dbReference>
<dbReference type="SUPFAM" id="SSF53623">
    <property type="entry name" value="MurD-like peptide ligases, catalytic domain"/>
    <property type="match status" value="1"/>
</dbReference>
<evidence type="ECO:0000256" key="10">
    <source>
        <dbReference type="ARBA" id="ARBA00022840"/>
    </source>
</evidence>
<keyword evidence="7 17" id="KW-0963">Cytoplasm</keyword>
<sequence>MRKTTQFKDKNILVLGLAKSGTAAAQLLLQLGAKVTVNDQKPLEENKEAQKLQQLGAEVICGSHPLELVHDQLDYVVKNPGIRYDNPLIEKAIEKNISVITEVELAYEISEADIIGITGSNGKTTTTTYIYEMLKGSSKDPLIAGNIGKVATEVAQRASTNNVLVTELSSFQLMGIEHFRPRISLLLNLVEAHIDYHGSMENYIQAKGNIFRNQSPEDYIIYNADDERVCKLVKGGQAKLIPFSTEVYDETGAGIKDNYLMIFKEKLIPIEEMSLPGEHNVANGLAAAAAAYLAGAHIQRIREVLKTFTGVEHRLQFVTNVGGRSFYNNSKATNVPATITSLKAFDQPVVLIAGGLDRGISFDDLIPYFKDKVKSVITYGETAAKIAETAKRATVPTVEVVETLDDAVTMAYENSTSGDVILLSPACASWDQFKTFEERGNCFVEAVKKIVP</sequence>
<keyword evidence="9 17" id="KW-0547">Nucleotide-binding</keyword>
<dbReference type="RefSeq" id="WP_307322963.1">
    <property type="nucleotide sequence ID" value="NZ_JAUSUG010000003.1"/>
</dbReference>
<dbReference type="Pfam" id="PF02875">
    <property type="entry name" value="Mur_ligase_C"/>
    <property type="match status" value="1"/>
</dbReference>
<dbReference type="Pfam" id="PF21799">
    <property type="entry name" value="MurD-like_N"/>
    <property type="match status" value="1"/>
</dbReference>
<comment type="caution">
    <text evidence="21">The sequence shown here is derived from an EMBL/GenBank/DDBJ whole genome shotgun (WGS) entry which is preliminary data.</text>
</comment>
<name>A0ABT9ZRF9_9BACI</name>
<comment type="similarity">
    <text evidence="4 17">Belongs to the MurCDEF family.</text>
</comment>
<dbReference type="GO" id="GO:0008764">
    <property type="term" value="F:UDP-N-acetylmuramoylalanine-D-glutamate ligase activity"/>
    <property type="evidence" value="ECO:0007669"/>
    <property type="project" value="UniProtKB-EC"/>
</dbReference>
<dbReference type="Gene3D" id="3.40.50.720">
    <property type="entry name" value="NAD(P)-binding Rossmann-like Domain"/>
    <property type="match status" value="1"/>
</dbReference>
<evidence type="ECO:0000259" key="20">
    <source>
        <dbReference type="Pfam" id="PF08245"/>
    </source>
</evidence>
<evidence type="ECO:0000256" key="11">
    <source>
        <dbReference type="ARBA" id="ARBA00022960"/>
    </source>
</evidence>
<dbReference type="EC" id="6.3.2.9" evidence="5 17"/>
<keyword evidence="13 17" id="KW-0961">Cell wall biogenesis/degradation</keyword>
<dbReference type="InterPro" id="IPR005762">
    <property type="entry name" value="MurD"/>
</dbReference>
<dbReference type="Proteomes" id="UP001230005">
    <property type="component" value="Unassembled WGS sequence"/>
</dbReference>
<accession>A0ABT9ZRF9</accession>
<evidence type="ECO:0000256" key="18">
    <source>
        <dbReference type="RuleBase" id="RU003664"/>
    </source>
</evidence>
<comment type="function">
    <text evidence="1 17 18">Cell wall formation. Catalyzes the addition of glutamate to the nucleotide precursor UDP-N-acetylmuramoyl-L-alanine (UMA).</text>
</comment>
<evidence type="ECO:0000259" key="19">
    <source>
        <dbReference type="Pfam" id="PF02875"/>
    </source>
</evidence>
<feature type="domain" description="Mur ligase central" evidence="20">
    <location>
        <begin position="117"/>
        <end position="291"/>
    </location>
</feature>
<keyword evidence="10 17" id="KW-0067">ATP-binding</keyword>
<evidence type="ECO:0000256" key="4">
    <source>
        <dbReference type="ARBA" id="ARBA00010416"/>
    </source>
</evidence>
<evidence type="ECO:0000313" key="22">
    <source>
        <dbReference type="Proteomes" id="UP001230005"/>
    </source>
</evidence>
<evidence type="ECO:0000256" key="6">
    <source>
        <dbReference type="ARBA" id="ARBA00015655"/>
    </source>
</evidence>
<reference evidence="21 22" key="1">
    <citation type="submission" date="2023-07" db="EMBL/GenBank/DDBJ databases">
        <title>Genomic Encyclopedia of Type Strains, Phase IV (KMG-IV): sequencing the most valuable type-strain genomes for metagenomic binning, comparative biology and taxonomic classification.</title>
        <authorList>
            <person name="Goeker M."/>
        </authorList>
    </citation>
    <scope>NUCLEOTIDE SEQUENCE [LARGE SCALE GENOMIC DNA]</scope>
    <source>
        <strain evidence="21 22">DSM 9768</strain>
    </source>
</reference>
<gene>
    <name evidence="17" type="primary">murD</name>
    <name evidence="21" type="ORF">J2S74_001190</name>
</gene>
<keyword evidence="22" id="KW-1185">Reference proteome</keyword>
<comment type="subcellular location">
    <subcellularLocation>
        <location evidence="2 17 18">Cytoplasm</location>
    </subcellularLocation>
</comment>